<evidence type="ECO:0000313" key="1">
    <source>
        <dbReference type="EMBL" id="BAF15475.2"/>
    </source>
</evidence>
<dbReference type="PANTHER" id="PTHR31818">
    <property type="entry name" value="O-FUCOSYLTRANSFERASE 16"/>
    <property type="match status" value="1"/>
</dbReference>
<dbReference type="AlphaFoldDB" id="Q0JB12"/>
<reference evidence="2" key="2">
    <citation type="journal article" date="2008" name="Nucleic Acids Res.">
        <title>The rice annotation project database (RAP-DB): 2008 update.</title>
        <authorList>
            <consortium name="The rice annotation project (RAP)"/>
        </authorList>
    </citation>
    <scope>GENOME REANNOTATION</scope>
    <source>
        <strain evidence="2">cv. Nipponbare</strain>
    </source>
</reference>
<gene>
    <name evidence="1" type="ordered locus">Os04g0563000</name>
</gene>
<organism evidence="1 2">
    <name type="scientific">Oryza sativa subsp. japonica</name>
    <name type="common">Rice</name>
    <dbReference type="NCBI Taxonomy" id="39947"/>
    <lineage>
        <taxon>Eukaryota</taxon>
        <taxon>Viridiplantae</taxon>
        <taxon>Streptophyta</taxon>
        <taxon>Embryophyta</taxon>
        <taxon>Tracheophyta</taxon>
        <taxon>Spermatophyta</taxon>
        <taxon>Magnoliopsida</taxon>
        <taxon>Liliopsida</taxon>
        <taxon>Poales</taxon>
        <taxon>Poaceae</taxon>
        <taxon>BOP clade</taxon>
        <taxon>Oryzoideae</taxon>
        <taxon>Oryzeae</taxon>
        <taxon>Oryzinae</taxon>
        <taxon>Oryza</taxon>
        <taxon>Oryza sativa</taxon>
    </lineage>
</organism>
<protein>
    <submittedName>
        <fullName evidence="1">Os04g0563000 protein</fullName>
    </submittedName>
</protein>
<name>Q0JB12_ORYSJ</name>
<evidence type="ECO:0000313" key="2">
    <source>
        <dbReference type="Proteomes" id="UP000000763"/>
    </source>
</evidence>
<dbReference type="KEGG" id="dosa:Os04g0563000"/>
<dbReference type="EMBL" id="AP008210">
    <property type="protein sequence ID" value="BAF15475.2"/>
    <property type="molecule type" value="Genomic_DNA"/>
</dbReference>
<sequence length="59" mass="6935">MAQTLLIHTCCDRFEPDMLAFSGCYFGGGEIERRELGAIRKRWKTLHVREYPLVMFIEV</sequence>
<proteinExistence type="predicted"/>
<dbReference type="Proteomes" id="UP000000763">
    <property type="component" value="Chromosome 4"/>
</dbReference>
<dbReference type="PANTHER" id="PTHR31818:SF1">
    <property type="entry name" value="O-FUCOSYLTRANSFERASE 16"/>
    <property type="match status" value="1"/>
</dbReference>
<accession>Q0JB12</accession>
<reference evidence="1 2" key="1">
    <citation type="journal article" date="2005" name="Nature">
        <title>The map-based sequence of the rice genome.</title>
        <authorList>
            <consortium name="International rice genome sequencing project (IRGSP)"/>
            <person name="Matsumoto T."/>
            <person name="Wu J."/>
            <person name="Kanamori H."/>
            <person name="Katayose Y."/>
            <person name="Fujisawa M."/>
            <person name="Namiki N."/>
            <person name="Mizuno H."/>
            <person name="Yamamoto K."/>
            <person name="Antonio B.A."/>
            <person name="Baba T."/>
            <person name="Sakata K."/>
            <person name="Nagamura Y."/>
            <person name="Aoki H."/>
            <person name="Arikawa K."/>
            <person name="Arita K."/>
            <person name="Bito T."/>
            <person name="Chiden Y."/>
            <person name="Fujitsuka N."/>
            <person name="Fukunaka R."/>
            <person name="Hamada M."/>
            <person name="Harada C."/>
            <person name="Hayashi A."/>
            <person name="Hijishita S."/>
            <person name="Honda M."/>
            <person name="Hosokawa S."/>
            <person name="Ichikawa Y."/>
            <person name="Idonuma A."/>
            <person name="Iijima M."/>
            <person name="Ikeda M."/>
            <person name="Ikeno M."/>
            <person name="Ito K."/>
            <person name="Ito S."/>
            <person name="Ito T."/>
            <person name="Ito Y."/>
            <person name="Ito Y."/>
            <person name="Iwabuchi A."/>
            <person name="Kamiya K."/>
            <person name="Karasawa W."/>
            <person name="Kurita K."/>
            <person name="Katagiri S."/>
            <person name="Kikuta A."/>
            <person name="Kobayashi H."/>
            <person name="Kobayashi N."/>
            <person name="Machita K."/>
            <person name="Maehara T."/>
            <person name="Masukawa M."/>
            <person name="Mizubayashi T."/>
            <person name="Mukai Y."/>
            <person name="Nagasaki H."/>
            <person name="Nagata Y."/>
            <person name="Naito S."/>
            <person name="Nakashima M."/>
            <person name="Nakama Y."/>
            <person name="Nakamichi Y."/>
            <person name="Nakamura M."/>
            <person name="Meguro A."/>
            <person name="Negishi M."/>
            <person name="Ohta I."/>
            <person name="Ohta T."/>
            <person name="Okamoto M."/>
            <person name="Ono N."/>
            <person name="Saji S."/>
            <person name="Sakaguchi M."/>
            <person name="Sakai K."/>
            <person name="Shibata M."/>
            <person name="Shimokawa T."/>
            <person name="Song J."/>
            <person name="Takazaki Y."/>
            <person name="Terasawa K."/>
            <person name="Tsugane M."/>
            <person name="Tsuji K."/>
            <person name="Ueda S."/>
            <person name="Waki K."/>
            <person name="Yamagata H."/>
            <person name="Yamamoto M."/>
            <person name="Yamamoto S."/>
            <person name="Yamane H."/>
            <person name="Yoshiki S."/>
            <person name="Yoshihara R."/>
            <person name="Yukawa K."/>
            <person name="Zhong H."/>
            <person name="Yano M."/>
            <person name="Yuan Q."/>
            <person name="Ouyang S."/>
            <person name="Liu J."/>
            <person name="Jones K.M."/>
            <person name="Gansberger K."/>
            <person name="Moffat K."/>
            <person name="Hill J."/>
            <person name="Bera J."/>
            <person name="Fadrosh D."/>
            <person name="Jin S."/>
            <person name="Johri S."/>
            <person name="Kim M."/>
            <person name="Overton L."/>
            <person name="Reardon M."/>
            <person name="Tsitrin T."/>
            <person name="Vuong H."/>
            <person name="Weaver B."/>
            <person name="Ciecko A."/>
            <person name="Tallon L."/>
            <person name="Jackson J."/>
            <person name="Pai G."/>
            <person name="Aken S.V."/>
            <person name="Utterback T."/>
            <person name="Reidmuller S."/>
            <person name="Feldblyum T."/>
            <person name="Hsiao J."/>
            <person name="Zismann V."/>
            <person name="Iobst S."/>
            <person name="de Vazeille A.R."/>
            <person name="Buell C.R."/>
            <person name="Ying K."/>
            <person name="Li Y."/>
            <person name="Lu T."/>
            <person name="Huang Y."/>
            <person name="Zhao Q."/>
            <person name="Feng Q."/>
            <person name="Zhang L."/>
            <person name="Zhu J."/>
            <person name="Weng Q."/>
            <person name="Mu J."/>
            <person name="Lu Y."/>
            <person name="Fan D."/>
            <person name="Liu Y."/>
            <person name="Guan J."/>
            <person name="Zhang Y."/>
            <person name="Yu S."/>
            <person name="Liu X."/>
            <person name="Zhang Y."/>
            <person name="Hong G."/>
            <person name="Han B."/>
            <person name="Choisne N."/>
            <person name="Demange N."/>
            <person name="Orjeda G."/>
            <person name="Samain S."/>
            <person name="Cattolico L."/>
            <person name="Pelletier E."/>
            <person name="Couloux A."/>
            <person name="Segurens B."/>
            <person name="Wincker P."/>
            <person name="D'Hont A."/>
            <person name="Scarpelli C."/>
            <person name="Weissenbach J."/>
            <person name="Salanoubat M."/>
            <person name="Quetier F."/>
            <person name="Yu Y."/>
            <person name="Kim H.R."/>
            <person name="Rambo T."/>
            <person name="Currie J."/>
            <person name="Collura K."/>
            <person name="Luo M."/>
            <person name="Yang T."/>
            <person name="Ammiraju J.S.S."/>
            <person name="Engler F."/>
            <person name="Soderlund C."/>
            <person name="Wing R.A."/>
            <person name="Palmer L.E."/>
            <person name="de la Bastide M."/>
            <person name="Spiegel L."/>
            <person name="Nascimento L."/>
            <person name="Zutavern T."/>
            <person name="O'Shaughnessy A."/>
            <person name="Dike S."/>
            <person name="Dedhia N."/>
            <person name="Preston R."/>
            <person name="Balija V."/>
            <person name="McCombie W.R."/>
            <person name="Chow T."/>
            <person name="Chen H."/>
            <person name="Chung M."/>
            <person name="Chen C."/>
            <person name="Shaw J."/>
            <person name="Wu H."/>
            <person name="Hsiao K."/>
            <person name="Chao Y."/>
            <person name="Chu M."/>
            <person name="Cheng C."/>
            <person name="Hour A."/>
            <person name="Lee P."/>
            <person name="Lin S."/>
            <person name="Lin Y."/>
            <person name="Liou J."/>
            <person name="Liu S."/>
            <person name="Hsing Y."/>
            <person name="Raghuvanshi S."/>
            <person name="Mohanty A."/>
            <person name="Bharti A.K."/>
            <person name="Gaur A."/>
            <person name="Gupta V."/>
            <person name="Kumar D."/>
            <person name="Ravi V."/>
            <person name="Vij S."/>
            <person name="Kapur A."/>
            <person name="Khurana P."/>
            <person name="Khurana P."/>
            <person name="Khurana J.P."/>
            <person name="Tyagi A.K."/>
            <person name="Gaikwad K."/>
            <person name="Singh A."/>
            <person name="Dalal V."/>
            <person name="Srivastava S."/>
            <person name="Dixit A."/>
            <person name="Pal A.K."/>
            <person name="Ghazi I.A."/>
            <person name="Yadav M."/>
            <person name="Pandit A."/>
            <person name="Bhargava A."/>
            <person name="Sureshbabu K."/>
            <person name="Batra K."/>
            <person name="Sharma T.R."/>
            <person name="Mohapatra T."/>
            <person name="Singh N.K."/>
            <person name="Messing J."/>
            <person name="Nelson A.B."/>
            <person name="Fuks G."/>
            <person name="Kavchok S."/>
            <person name="Keizer G."/>
            <person name="Linton E."/>
            <person name="Llaca V."/>
            <person name="Song R."/>
            <person name="Tanyolac B."/>
            <person name="Young S."/>
            <person name="Ho-Il K."/>
            <person name="Hahn J.H."/>
            <person name="Sangsakoo G."/>
            <person name="Vanavichit A."/>
            <person name="de Mattos Luiz.A.T."/>
            <person name="Zimmer P.D."/>
            <person name="Malone G."/>
            <person name="Dellagostin O."/>
            <person name="de Oliveira A.C."/>
            <person name="Bevan M."/>
            <person name="Bancroft I."/>
            <person name="Minx P."/>
            <person name="Cordum H."/>
            <person name="Wilson R."/>
            <person name="Cheng Z."/>
            <person name="Jin W."/>
            <person name="Jiang J."/>
            <person name="Leong S.A."/>
            <person name="Iwama H."/>
            <person name="Gojobori T."/>
            <person name="Itoh T."/>
            <person name="Niimura Y."/>
            <person name="Fujii Y."/>
            <person name="Habara T."/>
            <person name="Sakai H."/>
            <person name="Sato Y."/>
            <person name="Wilson G."/>
            <person name="Kumar K."/>
            <person name="McCouch S."/>
            <person name="Juretic N."/>
            <person name="Hoen D."/>
            <person name="Wright S."/>
            <person name="Bruskiewich R."/>
            <person name="Bureau T."/>
            <person name="Miyao A."/>
            <person name="Hirochika H."/>
            <person name="Nishikawa T."/>
            <person name="Kadowaki K."/>
            <person name="Sugiura M."/>
            <person name="Burr B."/>
            <person name="Sasaki T."/>
        </authorList>
    </citation>
    <scope>NUCLEOTIDE SEQUENCE [LARGE SCALE GENOMIC DNA]</scope>
    <source>
        <strain evidence="2">cv. Nipponbare</strain>
    </source>
</reference>